<feature type="transmembrane region" description="Helical" evidence="2">
    <location>
        <begin position="141"/>
        <end position="162"/>
    </location>
</feature>
<evidence type="ECO:0000313" key="3">
    <source>
        <dbReference type="EMBL" id="SCG58798.1"/>
    </source>
</evidence>
<evidence type="ECO:0000256" key="2">
    <source>
        <dbReference type="SAM" id="Phobius"/>
    </source>
</evidence>
<proteinExistence type="predicted"/>
<name>A0A1C5IKB4_9ACTN</name>
<dbReference type="EMBL" id="LT607754">
    <property type="protein sequence ID" value="SCG58798.1"/>
    <property type="molecule type" value="Genomic_DNA"/>
</dbReference>
<dbReference type="Proteomes" id="UP000198221">
    <property type="component" value="Chromosome I"/>
</dbReference>
<accession>A0A1C5IKB4</accession>
<dbReference type="RefSeq" id="WP_089012842.1">
    <property type="nucleotide sequence ID" value="NZ_LT607754.1"/>
</dbReference>
<organism evidence="3 4">
    <name type="scientific">Micromonospora inositola</name>
    <dbReference type="NCBI Taxonomy" id="47865"/>
    <lineage>
        <taxon>Bacteria</taxon>
        <taxon>Bacillati</taxon>
        <taxon>Actinomycetota</taxon>
        <taxon>Actinomycetes</taxon>
        <taxon>Micromonosporales</taxon>
        <taxon>Micromonosporaceae</taxon>
        <taxon>Micromonospora</taxon>
    </lineage>
</organism>
<feature type="transmembrane region" description="Helical" evidence="2">
    <location>
        <begin position="58"/>
        <end position="81"/>
    </location>
</feature>
<dbReference type="OrthoDB" id="3627672at2"/>
<protein>
    <recommendedName>
        <fullName evidence="5">PH domain-containing protein</fullName>
    </recommendedName>
</protein>
<dbReference type="AlphaFoldDB" id="A0A1C5IKB4"/>
<feature type="transmembrane region" description="Helical" evidence="2">
    <location>
        <begin position="114"/>
        <end position="135"/>
    </location>
</feature>
<reference evidence="4" key="1">
    <citation type="submission" date="2016-06" db="EMBL/GenBank/DDBJ databases">
        <authorList>
            <person name="Varghese N."/>
            <person name="Submissions Spin"/>
        </authorList>
    </citation>
    <scope>NUCLEOTIDE SEQUENCE [LARGE SCALE GENOMIC DNA]</scope>
    <source>
        <strain evidence="4">DSM 43819</strain>
    </source>
</reference>
<evidence type="ECO:0000256" key="1">
    <source>
        <dbReference type="SAM" id="MobiDB-lite"/>
    </source>
</evidence>
<keyword evidence="2" id="KW-1133">Transmembrane helix</keyword>
<keyword evidence="4" id="KW-1185">Reference proteome</keyword>
<feature type="transmembrane region" description="Helical" evidence="2">
    <location>
        <begin position="31"/>
        <end position="52"/>
    </location>
</feature>
<evidence type="ECO:0000313" key="4">
    <source>
        <dbReference type="Proteomes" id="UP000198221"/>
    </source>
</evidence>
<keyword evidence="2" id="KW-0812">Transmembrane</keyword>
<keyword evidence="2" id="KW-0472">Membrane</keyword>
<sequence length="287" mass="29793">MDADESAAGPGGTSTPPGAVGWSGRRVPGSAILGMVLILVAALCVLAGTVAAVRAGDWATVVVGGVAAVLLASVFGFLVVVGSSRGRSGPAPALTPWPGGGTSGVRFGYSTATYVWFSALLATCILIFLAMALAAGTSGTVFGWMVAVVMAGVAVLLGWFLVTMLRLAPGELVLSPAGIAHRGLTHLYAVPWSAVFAVEAQRLGTPVIVVKAYPSEESVLRRHTGRLDTGELRFVPFLVVRTYWLAADPETVLRALTFYDAHPELRDELATPDAVARIAEGRVVDRP</sequence>
<evidence type="ECO:0008006" key="5">
    <source>
        <dbReference type="Google" id="ProtNLM"/>
    </source>
</evidence>
<gene>
    <name evidence="3" type="ORF">GA0070613_3007</name>
</gene>
<feature type="region of interest" description="Disordered" evidence="1">
    <location>
        <begin position="1"/>
        <end position="22"/>
    </location>
</feature>